<organism evidence="2 3">
    <name type="scientific">Aspergillus candidus</name>
    <dbReference type="NCBI Taxonomy" id="41067"/>
    <lineage>
        <taxon>Eukaryota</taxon>
        <taxon>Fungi</taxon>
        <taxon>Dikarya</taxon>
        <taxon>Ascomycota</taxon>
        <taxon>Pezizomycotina</taxon>
        <taxon>Eurotiomycetes</taxon>
        <taxon>Eurotiomycetidae</taxon>
        <taxon>Eurotiales</taxon>
        <taxon>Aspergillaceae</taxon>
        <taxon>Aspergillus</taxon>
        <taxon>Aspergillus subgen. Circumdati</taxon>
    </lineage>
</organism>
<dbReference type="AlphaFoldDB" id="A0A2I2F8J2"/>
<feature type="transmembrane region" description="Helical" evidence="1">
    <location>
        <begin position="6"/>
        <end position="24"/>
    </location>
</feature>
<proteinExistence type="predicted"/>
<gene>
    <name evidence="2" type="ORF">BDW47DRAFT_107951</name>
</gene>
<protein>
    <submittedName>
        <fullName evidence="2">Uncharacterized protein</fullName>
    </submittedName>
</protein>
<evidence type="ECO:0000313" key="3">
    <source>
        <dbReference type="Proteomes" id="UP000234585"/>
    </source>
</evidence>
<sequence>MESGSYHSSIACIGCLAILGLTKIDRNVLTRPGRSSWFQGLIMETLVRLFQTRETWS</sequence>
<dbReference type="RefSeq" id="XP_024670945.1">
    <property type="nucleotide sequence ID" value="XM_024813117.1"/>
</dbReference>
<name>A0A2I2F8J2_ASPCN</name>
<keyword evidence="1" id="KW-1133">Transmembrane helix</keyword>
<dbReference type="EMBL" id="KZ559147">
    <property type="protein sequence ID" value="PLB36933.1"/>
    <property type="molecule type" value="Genomic_DNA"/>
</dbReference>
<dbReference type="Proteomes" id="UP000234585">
    <property type="component" value="Unassembled WGS sequence"/>
</dbReference>
<keyword evidence="3" id="KW-1185">Reference proteome</keyword>
<reference evidence="2 3" key="1">
    <citation type="submission" date="2017-12" db="EMBL/GenBank/DDBJ databases">
        <authorList>
            <consortium name="DOE Joint Genome Institute"/>
            <person name="Haridas S."/>
            <person name="Kjaerbolling I."/>
            <person name="Vesth T.C."/>
            <person name="Frisvad J.C."/>
            <person name="Nybo J.L."/>
            <person name="Theobald S."/>
            <person name="Kuo A."/>
            <person name="Bowyer P."/>
            <person name="Matsuda Y."/>
            <person name="Mondo S."/>
            <person name="Lyhne E.K."/>
            <person name="Kogle M.E."/>
            <person name="Clum A."/>
            <person name="Lipzen A."/>
            <person name="Salamov A."/>
            <person name="Ngan C.Y."/>
            <person name="Daum C."/>
            <person name="Chiniquy J."/>
            <person name="Barry K."/>
            <person name="LaButti K."/>
            <person name="Simmons B.A."/>
            <person name="Magnuson J.K."/>
            <person name="Mortensen U.H."/>
            <person name="Larsen T.O."/>
            <person name="Grigoriev I.V."/>
            <person name="Baker S.E."/>
            <person name="Andersen M.R."/>
            <person name="Nordberg H.P."/>
            <person name="Cantor M.N."/>
            <person name="Hua S.X."/>
        </authorList>
    </citation>
    <scope>NUCLEOTIDE SEQUENCE [LARGE SCALE GENOMIC DNA]</scope>
    <source>
        <strain evidence="2 3">CBS 102.13</strain>
    </source>
</reference>
<dbReference type="GeneID" id="36520277"/>
<accession>A0A2I2F8J2</accession>
<keyword evidence="1" id="KW-0812">Transmembrane</keyword>
<evidence type="ECO:0000313" key="2">
    <source>
        <dbReference type="EMBL" id="PLB36933.1"/>
    </source>
</evidence>
<evidence type="ECO:0000256" key="1">
    <source>
        <dbReference type="SAM" id="Phobius"/>
    </source>
</evidence>
<keyword evidence="1" id="KW-0472">Membrane</keyword>